<keyword evidence="4" id="KW-1185">Reference proteome</keyword>
<dbReference type="Gene3D" id="3.30.70.270">
    <property type="match status" value="1"/>
</dbReference>
<evidence type="ECO:0000313" key="3">
    <source>
        <dbReference type="EMBL" id="OWZ10653.1"/>
    </source>
</evidence>
<comment type="caution">
    <text evidence="3">The sequence shown here is derived from an EMBL/GenBank/DDBJ whole genome shotgun (WGS) entry which is preliminary data.</text>
</comment>
<dbReference type="CDD" id="cd01647">
    <property type="entry name" value="RT_LTR"/>
    <property type="match status" value="1"/>
</dbReference>
<feature type="region of interest" description="Disordered" evidence="1">
    <location>
        <begin position="121"/>
        <end position="163"/>
    </location>
</feature>
<dbReference type="Gene3D" id="3.10.10.10">
    <property type="entry name" value="HIV Type 1 Reverse Transcriptase, subunit A, domain 1"/>
    <property type="match status" value="1"/>
</dbReference>
<evidence type="ECO:0000256" key="1">
    <source>
        <dbReference type="SAM" id="MobiDB-lite"/>
    </source>
</evidence>
<dbReference type="PANTHER" id="PTHR33064">
    <property type="entry name" value="POL PROTEIN"/>
    <property type="match status" value="1"/>
</dbReference>
<dbReference type="SUPFAM" id="SSF56672">
    <property type="entry name" value="DNA/RNA polymerases"/>
    <property type="match status" value="1"/>
</dbReference>
<dbReference type="InterPro" id="IPR000477">
    <property type="entry name" value="RT_dom"/>
</dbReference>
<feature type="region of interest" description="Disordered" evidence="1">
    <location>
        <begin position="43"/>
        <end position="66"/>
    </location>
</feature>
<reference evidence="4" key="1">
    <citation type="submission" date="2017-03" db="EMBL/GenBank/DDBJ databases">
        <title>Phytopthora megakarya and P. palmivora, two closely related causual agents of cacao black pod achieved similar genome size and gene model numbers by different mechanisms.</title>
        <authorList>
            <person name="Ali S."/>
            <person name="Shao J."/>
            <person name="Larry D.J."/>
            <person name="Kronmiller B."/>
            <person name="Shen D."/>
            <person name="Strem M.D."/>
            <person name="Melnick R.L."/>
            <person name="Guiltinan M.J."/>
            <person name="Tyler B.M."/>
            <person name="Meinhardt L.W."/>
            <person name="Bailey B.A."/>
        </authorList>
    </citation>
    <scope>NUCLEOTIDE SEQUENCE [LARGE SCALE GENOMIC DNA]</scope>
    <source>
        <strain evidence="4">zdho120</strain>
    </source>
</reference>
<dbReference type="InterPro" id="IPR043502">
    <property type="entry name" value="DNA/RNA_pol_sf"/>
</dbReference>
<organism evidence="3 4">
    <name type="scientific">Phytophthora megakarya</name>
    <dbReference type="NCBI Taxonomy" id="4795"/>
    <lineage>
        <taxon>Eukaryota</taxon>
        <taxon>Sar</taxon>
        <taxon>Stramenopiles</taxon>
        <taxon>Oomycota</taxon>
        <taxon>Peronosporomycetes</taxon>
        <taxon>Peronosporales</taxon>
        <taxon>Peronosporaceae</taxon>
        <taxon>Phytophthora</taxon>
    </lineage>
</organism>
<feature type="domain" description="Reverse transcriptase" evidence="2">
    <location>
        <begin position="249"/>
        <end position="348"/>
    </location>
</feature>
<dbReference type="Pfam" id="PF00078">
    <property type="entry name" value="RVT_1"/>
    <property type="match status" value="1"/>
</dbReference>
<feature type="compositionally biased region" description="Basic and acidic residues" evidence="1">
    <location>
        <begin position="359"/>
        <end position="374"/>
    </location>
</feature>
<protein>
    <recommendedName>
        <fullName evidence="2">Reverse transcriptase domain-containing protein</fullName>
    </recommendedName>
</protein>
<dbReference type="Proteomes" id="UP000198211">
    <property type="component" value="Unassembled WGS sequence"/>
</dbReference>
<accession>A0A225VYZ5</accession>
<dbReference type="InterPro" id="IPR043128">
    <property type="entry name" value="Rev_trsase/Diguanyl_cyclase"/>
</dbReference>
<sequence length="403" mass="45564">MDHSAGVDVVLETDFMIPAGVRLDLFHGTSRLSDEVVSQLVKSAGATDEEPYGEGTDHRSANNGLLCHSRGELPREVGYVRLNSSKYKEWQVLTYAEGRDNTLLRKEKELYECWEGDRGHGGVRKVKSGPPKDGETSVTAGFDEDADGKDDQRQKEFSDAEDDNMNLAEDSVDMLEMTYISVIQEIEAGIVSGNRGDDEDLYEHIPNEMDLADYAHELAFLPDLTELSSTTLAIRDRTPWVSPIVTVLKKKGVDIRLCIDYKRVNADTTIMEYAMPLVDDLITDMEAYLWFCSLDAASGFWAVMMTERDQKASAFVCALGDFEWRRMPLSFKNAPIIYQRMVDNALCWFGQPKGGWKEYSERMRPPEEDSERTKTGVTEGLTKPRSNFEPIESSHQFWTLSQN</sequence>
<dbReference type="OrthoDB" id="100410at2759"/>
<dbReference type="AlphaFoldDB" id="A0A225VYZ5"/>
<dbReference type="InterPro" id="IPR051320">
    <property type="entry name" value="Viral_Replic_Matur_Polypro"/>
</dbReference>
<gene>
    <name evidence="3" type="ORF">PHMEG_00016463</name>
</gene>
<feature type="region of interest" description="Disordered" evidence="1">
    <location>
        <begin position="359"/>
        <end position="403"/>
    </location>
</feature>
<dbReference type="EMBL" id="NBNE01002380">
    <property type="protein sequence ID" value="OWZ10653.1"/>
    <property type="molecule type" value="Genomic_DNA"/>
</dbReference>
<feature type="compositionally biased region" description="Basic and acidic residues" evidence="1">
    <location>
        <begin position="149"/>
        <end position="158"/>
    </location>
</feature>
<evidence type="ECO:0000259" key="2">
    <source>
        <dbReference type="Pfam" id="PF00078"/>
    </source>
</evidence>
<feature type="compositionally biased region" description="Polar residues" evidence="1">
    <location>
        <begin position="393"/>
        <end position="403"/>
    </location>
</feature>
<evidence type="ECO:0000313" key="4">
    <source>
        <dbReference type="Proteomes" id="UP000198211"/>
    </source>
</evidence>
<dbReference type="PANTHER" id="PTHR33064:SF37">
    <property type="entry name" value="RIBONUCLEASE H"/>
    <property type="match status" value="1"/>
</dbReference>
<name>A0A225VYZ5_9STRA</name>
<proteinExistence type="predicted"/>